<dbReference type="InterPro" id="IPR012334">
    <property type="entry name" value="Pectin_lyas_fold"/>
</dbReference>
<dbReference type="AlphaFoldDB" id="A0A377CC73"/>
<dbReference type="InterPro" id="IPR011050">
    <property type="entry name" value="Pectin_lyase_fold/virulence"/>
</dbReference>
<evidence type="ECO:0000259" key="1">
    <source>
        <dbReference type="Pfam" id="PF12708"/>
    </source>
</evidence>
<sequence length="579" mass="61181">MQSCAARFSDPDGASSYPELQMARWRDEGDVRGWGAKGDGVANDTAAMQEAINQKDYIKIPVGTFMFSSLNIRDGVSIIGSGYTQTTLKQIVGTNATAVIANANNFEITKLGIDCNYFTSAWNSASGTLGNTTGNGLEVQGFGFTIDILLNNVAGVGAWFKNPGPENSASRIAVYDISIVGRDFGKEGIIIQGPNDGMLRKAWIGRAGILPRPAAETAAATSVVYAGAEVDSIVIDGANVEIGDIHTYAAWSGTAFRTRNTVRLSEGGRIIAESSRSQVNISANTYGSALFDVRSLSLLHPNWTGDIPTYTLPNASFDGVTIAASAGFVCRITCKRTITQTARVVGTTAVVVTNDAQVDMYYSNSTAPSGDAEAGNLYSGIGLYSSSSLGGMLKVSGKNCNGDLVYLAGSGQTVIFNARTCTVGLRRVSPTNSLRGNNITGSIYRCTTGFVSTGQPASENVNLTMEMLTGQVPFTGDSPDLGKSQNWNISASVNNVGYSTSQRLSANLDISTAGDKTVSIPHRFLYTPDFRQIQLTIDDRSTPTTSTVTCWVNDITATNIVVGYRPSAADTDTSRATCA</sequence>
<evidence type="ECO:0000313" key="3">
    <source>
        <dbReference type="Proteomes" id="UP000254088"/>
    </source>
</evidence>
<name>A0A377CC73_ECOLX</name>
<dbReference type="SUPFAM" id="SSF51126">
    <property type="entry name" value="Pectin lyase-like"/>
    <property type="match status" value="1"/>
</dbReference>
<proteinExistence type="predicted"/>
<gene>
    <name evidence="2" type="primary">sia</name>
    <name evidence="2" type="ORF">NCTC10429_02729</name>
</gene>
<dbReference type="Proteomes" id="UP000254088">
    <property type="component" value="Unassembled WGS sequence"/>
</dbReference>
<dbReference type="Gene3D" id="2.160.20.10">
    <property type="entry name" value="Single-stranded right-handed beta-helix, Pectin lyase-like"/>
    <property type="match status" value="1"/>
</dbReference>
<organism evidence="2 3">
    <name type="scientific">Escherichia coli</name>
    <dbReference type="NCBI Taxonomy" id="562"/>
    <lineage>
        <taxon>Bacteria</taxon>
        <taxon>Pseudomonadati</taxon>
        <taxon>Pseudomonadota</taxon>
        <taxon>Gammaproteobacteria</taxon>
        <taxon>Enterobacterales</taxon>
        <taxon>Enterobacteriaceae</taxon>
        <taxon>Escherichia</taxon>
    </lineage>
</organism>
<accession>A0A377CC73</accession>
<protein>
    <submittedName>
        <fullName evidence="2">Endo-alpha-sialidase</fullName>
    </submittedName>
</protein>
<dbReference type="EMBL" id="UGEX01000001">
    <property type="protein sequence ID" value="STL90193.1"/>
    <property type="molecule type" value="Genomic_DNA"/>
</dbReference>
<evidence type="ECO:0000313" key="2">
    <source>
        <dbReference type="EMBL" id="STL90193.1"/>
    </source>
</evidence>
<reference evidence="2 3" key="1">
    <citation type="submission" date="2018-06" db="EMBL/GenBank/DDBJ databases">
        <authorList>
            <consortium name="Pathogen Informatics"/>
            <person name="Doyle S."/>
        </authorList>
    </citation>
    <scope>NUCLEOTIDE SEQUENCE [LARGE SCALE GENOMIC DNA]</scope>
    <source>
        <strain evidence="2 3">NCTC10429</strain>
    </source>
</reference>
<dbReference type="InterPro" id="IPR024535">
    <property type="entry name" value="RHGA/B-epi-like_pectate_lyase"/>
</dbReference>
<feature type="domain" description="Rhamnogalacturonase A/B/Epimerase-like pectate lyase" evidence="1">
    <location>
        <begin position="31"/>
        <end position="105"/>
    </location>
</feature>
<dbReference type="Pfam" id="PF12708">
    <property type="entry name" value="Pect-lyase_RHGA_epim"/>
    <property type="match status" value="1"/>
</dbReference>